<dbReference type="STRING" id="185007.SAMN02910350_02647"/>
<keyword evidence="1" id="KW-0315">Glutamine amidotransferase</keyword>
<dbReference type="GO" id="GO:0006598">
    <property type="term" value="P:polyamine catabolic process"/>
    <property type="evidence" value="ECO:0007669"/>
    <property type="project" value="TreeGrafter"/>
</dbReference>
<gene>
    <name evidence="1" type="ORF">SAMN02745725_02626</name>
</gene>
<dbReference type="InterPro" id="IPR044668">
    <property type="entry name" value="PuuD-like"/>
</dbReference>
<sequence length="233" mass="26260">MKPVIGLIPLYDDEKESYWMLPGYMKVVEKCGGLPIMLPLTTDKEELEQAYNLCAGILFTGGHDVSPTLYGEKKKSTCGMDCFERDSMECFLLKKCIEDDKPLLGICRGIQFVNAYLGGTLYQDLPTEYQCKVEHHMEPPYDRAAHKVEILKGTKLAEILGEGIHEVNSYHHQAIKELSPEVEKMAVSEDGLVEAIGVKNQTFAIAVQWHPEFSYESNEDSMKLVSAFINKCK</sequence>
<accession>A0A1M6JL06</accession>
<dbReference type="SUPFAM" id="SSF52317">
    <property type="entry name" value="Class I glutamine amidotransferase-like"/>
    <property type="match status" value="1"/>
</dbReference>
<dbReference type="EMBL" id="FQYQ01000024">
    <property type="protein sequence ID" value="SHJ47322.1"/>
    <property type="molecule type" value="Genomic_DNA"/>
</dbReference>
<dbReference type="InterPro" id="IPR011697">
    <property type="entry name" value="Peptidase_C26"/>
</dbReference>
<dbReference type="InterPro" id="IPR029062">
    <property type="entry name" value="Class_I_gatase-like"/>
</dbReference>
<dbReference type="Gene3D" id="3.40.50.880">
    <property type="match status" value="1"/>
</dbReference>
<dbReference type="GO" id="GO:0016740">
    <property type="term" value="F:transferase activity"/>
    <property type="evidence" value="ECO:0007669"/>
    <property type="project" value="UniProtKB-KW"/>
</dbReference>
<dbReference type="GO" id="GO:0033969">
    <property type="term" value="F:gamma-glutamyl-gamma-aminobutyrate hydrolase activity"/>
    <property type="evidence" value="ECO:0007669"/>
    <property type="project" value="TreeGrafter"/>
</dbReference>
<evidence type="ECO:0000313" key="1">
    <source>
        <dbReference type="EMBL" id="SHJ47322.1"/>
    </source>
</evidence>
<keyword evidence="2" id="KW-1185">Reference proteome</keyword>
<dbReference type="Proteomes" id="UP000184185">
    <property type="component" value="Unassembled WGS sequence"/>
</dbReference>
<protein>
    <submittedName>
        <fullName evidence="1">Putative glutamine amidotransferase</fullName>
    </submittedName>
</protein>
<organism evidence="1 2">
    <name type="scientific">Pseudobutyrivibrio xylanivorans DSM 14809</name>
    <dbReference type="NCBI Taxonomy" id="1123012"/>
    <lineage>
        <taxon>Bacteria</taxon>
        <taxon>Bacillati</taxon>
        <taxon>Bacillota</taxon>
        <taxon>Clostridia</taxon>
        <taxon>Lachnospirales</taxon>
        <taxon>Lachnospiraceae</taxon>
        <taxon>Pseudobutyrivibrio</taxon>
    </lineage>
</organism>
<dbReference type="AlphaFoldDB" id="A0A1M6JL06"/>
<proteinExistence type="predicted"/>
<dbReference type="CDD" id="cd01745">
    <property type="entry name" value="GATase1_2"/>
    <property type="match status" value="1"/>
</dbReference>
<name>A0A1M6JL06_PSEXY</name>
<evidence type="ECO:0000313" key="2">
    <source>
        <dbReference type="Proteomes" id="UP000184185"/>
    </source>
</evidence>
<dbReference type="GO" id="GO:0005829">
    <property type="term" value="C:cytosol"/>
    <property type="evidence" value="ECO:0007669"/>
    <property type="project" value="TreeGrafter"/>
</dbReference>
<reference evidence="1 2" key="1">
    <citation type="submission" date="2016-11" db="EMBL/GenBank/DDBJ databases">
        <authorList>
            <person name="Jaros S."/>
            <person name="Januszkiewicz K."/>
            <person name="Wedrychowicz H."/>
        </authorList>
    </citation>
    <scope>NUCLEOTIDE SEQUENCE [LARGE SCALE GENOMIC DNA]</scope>
    <source>
        <strain evidence="1 2">DSM 14809</strain>
    </source>
</reference>
<dbReference type="RefSeq" id="WP_028248162.1">
    <property type="nucleotide sequence ID" value="NZ_FQYQ01000024.1"/>
</dbReference>
<dbReference type="PANTHER" id="PTHR43235">
    <property type="entry name" value="GLUTAMINE AMIDOTRANSFERASE PB2B2.05-RELATED"/>
    <property type="match status" value="1"/>
</dbReference>
<dbReference type="PANTHER" id="PTHR43235:SF1">
    <property type="entry name" value="GLUTAMINE AMIDOTRANSFERASE PB2B2.05-RELATED"/>
    <property type="match status" value="1"/>
</dbReference>
<dbReference type="PROSITE" id="PS51273">
    <property type="entry name" value="GATASE_TYPE_1"/>
    <property type="match status" value="1"/>
</dbReference>
<dbReference type="Pfam" id="PF07722">
    <property type="entry name" value="Peptidase_C26"/>
    <property type="match status" value="1"/>
</dbReference>
<keyword evidence="1" id="KW-0808">Transferase</keyword>